<evidence type="ECO:0000313" key="3">
    <source>
        <dbReference type="Proteomes" id="UP000779809"/>
    </source>
</evidence>
<reference evidence="2" key="1">
    <citation type="submission" date="2020-07" db="EMBL/GenBank/DDBJ databases">
        <title>Huge and variable diversity of episymbiotic CPR bacteria and DPANN archaea in groundwater ecosystems.</title>
        <authorList>
            <person name="He C.Y."/>
            <person name="Keren R."/>
            <person name="Whittaker M."/>
            <person name="Farag I.F."/>
            <person name="Doudna J."/>
            <person name="Cate J.H.D."/>
            <person name="Banfield J.F."/>
        </authorList>
    </citation>
    <scope>NUCLEOTIDE SEQUENCE</scope>
    <source>
        <strain evidence="2">NC_groundwater_580_Pr5_B-0.1um_64_19</strain>
    </source>
</reference>
<accession>A0A932A777</accession>
<comment type="caution">
    <text evidence="2">The sequence shown here is derived from an EMBL/GenBank/DDBJ whole genome shotgun (WGS) entry which is preliminary data.</text>
</comment>
<dbReference type="Proteomes" id="UP000779809">
    <property type="component" value="Unassembled WGS sequence"/>
</dbReference>
<proteinExistence type="predicted"/>
<organism evidence="2 3">
    <name type="scientific">Candidatus Korobacter versatilis</name>
    <dbReference type="NCBI Taxonomy" id="658062"/>
    <lineage>
        <taxon>Bacteria</taxon>
        <taxon>Pseudomonadati</taxon>
        <taxon>Acidobacteriota</taxon>
        <taxon>Terriglobia</taxon>
        <taxon>Terriglobales</taxon>
        <taxon>Candidatus Korobacteraceae</taxon>
        <taxon>Candidatus Korobacter</taxon>
    </lineage>
</organism>
<dbReference type="AlphaFoldDB" id="A0A932A777"/>
<evidence type="ECO:0000313" key="2">
    <source>
        <dbReference type="EMBL" id="MBI2677978.1"/>
    </source>
</evidence>
<evidence type="ECO:0000256" key="1">
    <source>
        <dbReference type="SAM" id="MobiDB-lite"/>
    </source>
</evidence>
<dbReference type="EMBL" id="JACPNR010000006">
    <property type="protein sequence ID" value="MBI2677978.1"/>
    <property type="molecule type" value="Genomic_DNA"/>
</dbReference>
<gene>
    <name evidence="2" type="ORF">HYX28_04300</name>
</gene>
<feature type="compositionally biased region" description="Low complexity" evidence="1">
    <location>
        <begin position="329"/>
        <end position="345"/>
    </location>
</feature>
<name>A0A932A777_9BACT</name>
<sequence length="353" mass="38436">MNFRRRSLRVIAILLLVIAAGVLTAVLLLRRGRAPESVRLLPEADAVVYFDVQTMRRLGAFSNEKVTREPEYEQFVGESGIQFERDLDEVAFAVHAAKSSPAGAALSPETRFSEVFIGRFDLARATAYFRNLSEGIDRYRDIDVYLIPHDGRQVKVAVLSIGRIAVSNSESREPMHRMIDRYRSGAMHAMGPTVVGSFREHIPLGSVVWAVAHVGDGVNVRGVPAPGMISALVGTTVIASVRPLLGAQLRVEAVASDSDQAQRITESANTMLGLFKDMEANTPPAGSDEDVKKVFDSIKLERQENSAVLTATIPSDFLKKITSEPPSLPQSTPSATPTSTPTATPNKSGRRNR</sequence>
<protein>
    <submittedName>
        <fullName evidence="2">Uncharacterized protein</fullName>
    </submittedName>
</protein>
<feature type="region of interest" description="Disordered" evidence="1">
    <location>
        <begin position="314"/>
        <end position="353"/>
    </location>
</feature>